<dbReference type="Proteomes" id="UP001223261">
    <property type="component" value="Chromosome"/>
</dbReference>
<dbReference type="Gene3D" id="1.20.1640.10">
    <property type="entry name" value="Multidrug efflux transporter AcrB transmembrane domain"/>
    <property type="match status" value="2"/>
</dbReference>
<feature type="transmembrane region" description="Helical" evidence="2">
    <location>
        <begin position="371"/>
        <end position="390"/>
    </location>
</feature>
<proteinExistence type="predicted"/>
<dbReference type="SUPFAM" id="SSF82693">
    <property type="entry name" value="Multidrug efflux transporter AcrB pore domain, PN1, PN2, PC1 and PC2 subdomains"/>
    <property type="match status" value="2"/>
</dbReference>
<evidence type="ECO:0000256" key="2">
    <source>
        <dbReference type="SAM" id="Phobius"/>
    </source>
</evidence>
<dbReference type="Gene3D" id="3.30.2090.10">
    <property type="entry name" value="Multidrug efflux transporter AcrB TolC docking domain, DN and DC subdomains"/>
    <property type="match status" value="2"/>
</dbReference>
<accession>A0AAX3W2R6</accession>
<feature type="region of interest" description="Disordered" evidence="1">
    <location>
        <begin position="248"/>
        <end position="291"/>
    </location>
</feature>
<dbReference type="PANTHER" id="PTHR32063">
    <property type="match status" value="1"/>
</dbReference>
<dbReference type="Gene3D" id="3.30.70.1430">
    <property type="entry name" value="Multidrug efflux transporter AcrB pore domain"/>
    <property type="match status" value="2"/>
</dbReference>
<organism evidence="3 4">
    <name type="scientific">Mammaliicoccus lentus</name>
    <name type="common">Staphylococcus lentus</name>
    <dbReference type="NCBI Taxonomy" id="42858"/>
    <lineage>
        <taxon>Bacteria</taxon>
        <taxon>Bacillati</taxon>
        <taxon>Bacillota</taxon>
        <taxon>Bacilli</taxon>
        <taxon>Bacillales</taxon>
        <taxon>Staphylococcaceae</taxon>
        <taxon>Mammaliicoccus</taxon>
    </lineage>
</organism>
<keyword evidence="2" id="KW-0472">Membrane</keyword>
<feature type="transmembrane region" description="Helical" evidence="2">
    <location>
        <begin position="984"/>
        <end position="1003"/>
    </location>
</feature>
<dbReference type="Gene3D" id="3.30.70.1440">
    <property type="entry name" value="Multidrug efflux transporter AcrB pore domain"/>
    <property type="match status" value="1"/>
</dbReference>
<evidence type="ECO:0000313" key="4">
    <source>
        <dbReference type="Proteomes" id="UP001223261"/>
    </source>
</evidence>
<dbReference type="InterPro" id="IPR027463">
    <property type="entry name" value="AcrB_DN_DC_subdom"/>
</dbReference>
<evidence type="ECO:0000256" key="1">
    <source>
        <dbReference type="SAM" id="MobiDB-lite"/>
    </source>
</evidence>
<sequence length="1057" mass="114890">MVQKMIKFSLNNKFAILLMTIIILLGGVYSAFKMKLELLPDVTTPVITVTTPYPGATPESVLDNVTESVEKQVQNLEGVENVTSQSLENASAITLEYTYQTDMDEAETELRKKLEELDLPEGVQDPDMSRMSMYSFPVVSYSISDKNDNLEKVTKQMESDLIPKLEKVDGVESVSLSGQTLEEVNLEFNQNELTKRGLSEDEVLQYIDGATKESPLGLYTFGDDLKSIVVDGRFTSIKALKDLEIPMTGGASSGGDQQASQGGASQAEQASQAQQAAQGDEESSEASQSIPTVKLSDIADVKKEKKRDSISKTNGKNALALQVTKATDANLVDVVDNVDKEVEAYKKDHKNIESVQLMETASTIKDSVSTMVEKALIGSIVAVIIILFFLRDLKSTIIAMVSIPMSLLMALIGLKALDVSLNILTLGALTVAIGRVIDDSIVVIENIYRRMTDSAEKLTGGKLITSATKEMFIPIMSSTIVTIVVFLPLAFVTGQIGEMFRPFALAVAFSLLASLLIALTIVPVLSHIFFKNGIKKRKKEKGNWLAGKYKNVLKWNLNHKWLVILLSLILVVASIVLVFTPYIGKSFIDTGEDKMLALTYKPSPGEKEEQVVKNGEQAEKYLSKDKNVDFVQYSVGGENPFNPSAQNDMALMVKYDKDTPNWDNVGKKVMDHIGTFDHKGEWKQQDFSTGGTANEVSVKVSGPSTEAIEDTVKSVEKEIAKVSGVENVSSNLSESYEQYDIEVDQNKATKLGLSAGQIAMTLNQTTQDKVVTKLNDDGKSIDVKLTKDEKTDWSEDKLKNTKLTTPLGKDVKLSEIASLKKTTSPDTITRENDKISVSVDAKITADDVAKVTSDVNQKVSKLDKPNDVDVNVGGTNDDINEAIEQLVLAMAAAILIVYLVIVLTFKGGLAPFAILFSLPVSIIGVVAGLLITQETISVPSMIGMLMLIGIVVTNAIVLIDRVINMEQSGMSTREALIEAAGTRLRPILMTAIATIGALVPLLFGGGSSVLISKALAITVIGGLVSSTILTLLVVPISYEIIMKFKKKIFKNPSERVE</sequence>
<dbReference type="GO" id="GO:0042910">
    <property type="term" value="F:xenobiotic transmembrane transporter activity"/>
    <property type="evidence" value="ECO:0007669"/>
    <property type="project" value="TreeGrafter"/>
</dbReference>
<dbReference type="PANTHER" id="PTHR32063:SF0">
    <property type="entry name" value="SWARMING MOTILITY PROTEIN SWRC"/>
    <property type="match status" value="1"/>
</dbReference>
<feature type="transmembrane region" description="Helical" evidence="2">
    <location>
        <begin position="503"/>
        <end position="530"/>
    </location>
</feature>
<dbReference type="Pfam" id="PF00873">
    <property type="entry name" value="ACR_tran"/>
    <property type="match status" value="1"/>
</dbReference>
<dbReference type="GO" id="GO:0005886">
    <property type="term" value="C:plasma membrane"/>
    <property type="evidence" value="ECO:0007669"/>
    <property type="project" value="TreeGrafter"/>
</dbReference>
<keyword evidence="2" id="KW-0812">Transmembrane</keyword>
<dbReference type="EMBL" id="CP118848">
    <property type="protein sequence ID" value="WHI59386.1"/>
    <property type="molecule type" value="Genomic_DNA"/>
</dbReference>
<protein>
    <submittedName>
        <fullName evidence="3">Efflux RND transporter permease subunit</fullName>
    </submittedName>
</protein>
<gene>
    <name evidence="3" type="ORF">PYH69_11750</name>
</gene>
<evidence type="ECO:0000313" key="3">
    <source>
        <dbReference type="EMBL" id="WHI59386.1"/>
    </source>
</evidence>
<dbReference type="SUPFAM" id="SSF82714">
    <property type="entry name" value="Multidrug efflux transporter AcrB TolC docking domain, DN and DC subdomains"/>
    <property type="match status" value="2"/>
</dbReference>
<dbReference type="SUPFAM" id="SSF82866">
    <property type="entry name" value="Multidrug efflux transporter AcrB transmembrane domain"/>
    <property type="match status" value="2"/>
</dbReference>
<feature type="transmembrane region" description="Helical" evidence="2">
    <location>
        <begin position="886"/>
        <end position="905"/>
    </location>
</feature>
<feature type="compositionally biased region" description="Low complexity" evidence="1">
    <location>
        <begin position="254"/>
        <end position="278"/>
    </location>
</feature>
<reference evidence="3" key="1">
    <citation type="journal article" date="2023" name="Antibiotics">
        <title>Prevalence and Molecular Characterization of Methicillin-Resistant Staphylococci (MRS) and Mammaliicocci (MRM) in Dromedary Camels from Algeria: First Detection of SCCmec-mecC Hybrid in Methicillin-Resistant Mammaliicoccus lentus.</title>
        <authorList>
            <person name="Belhout C."/>
            <person name="Boyen F."/>
            <person name="Vereecke N."/>
            <person name="Theuns S."/>
            <person name="Taibi N."/>
            <person name="Stegger M."/>
            <person name="de la Fe-Rodriguez P.Y."/>
            <person name="Bouayad L."/>
            <person name="Elgroud R."/>
            <person name="Butaye P."/>
        </authorList>
    </citation>
    <scope>NUCLEOTIDE SEQUENCE</scope>
    <source>
        <strain evidence="3">7048</strain>
    </source>
</reference>
<name>A0AAX3W2R6_MAMLE</name>
<dbReference type="RefSeq" id="WP_282861895.1">
    <property type="nucleotide sequence ID" value="NZ_CP118848.1"/>
</dbReference>
<dbReference type="AlphaFoldDB" id="A0AAX3W2R6"/>
<feature type="transmembrane region" description="Helical" evidence="2">
    <location>
        <begin position="938"/>
        <end position="963"/>
    </location>
</feature>
<feature type="transmembrane region" description="Helical" evidence="2">
    <location>
        <begin position="471"/>
        <end position="491"/>
    </location>
</feature>
<feature type="transmembrane region" description="Helical" evidence="2">
    <location>
        <begin position="423"/>
        <end position="444"/>
    </location>
</feature>
<feature type="transmembrane region" description="Helical" evidence="2">
    <location>
        <begin position="1015"/>
        <end position="1041"/>
    </location>
</feature>
<feature type="transmembrane region" description="Helical" evidence="2">
    <location>
        <begin position="912"/>
        <end position="932"/>
    </location>
</feature>
<keyword evidence="2" id="KW-1133">Transmembrane helix</keyword>
<dbReference type="InterPro" id="IPR001036">
    <property type="entry name" value="Acrflvin-R"/>
</dbReference>
<feature type="transmembrane region" description="Helical" evidence="2">
    <location>
        <begin position="397"/>
        <end position="417"/>
    </location>
</feature>
<feature type="transmembrane region" description="Helical" evidence="2">
    <location>
        <begin position="561"/>
        <end position="584"/>
    </location>
</feature>
<dbReference type="Gene3D" id="3.30.70.1320">
    <property type="entry name" value="Multidrug efflux transporter AcrB pore domain like"/>
    <property type="match status" value="1"/>
</dbReference>
<dbReference type="PRINTS" id="PR00702">
    <property type="entry name" value="ACRIFLAVINRP"/>
</dbReference>